<name>A0AAV9IWS8_CYACA</name>
<dbReference type="Proteomes" id="UP001301350">
    <property type="component" value="Unassembled WGS sequence"/>
</dbReference>
<organism evidence="1 2">
    <name type="scientific">Cyanidium caldarium</name>
    <name type="common">Red alga</name>
    <dbReference type="NCBI Taxonomy" id="2771"/>
    <lineage>
        <taxon>Eukaryota</taxon>
        <taxon>Rhodophyta</taxon>
        <taxon>Bangiophyceae</taxon>
        <taxon>Cyanidiales</taxon>
        <taxon>Cyanidiaceae</taxon>
        <taxon>Cyanidium</taxon>
    </lineage>
</organism>
<dbReference type="Gene3D" id="3.90.1070.10">
    <property type="match status" value="1"/>
</dbReference>
<proteinExistence type="predicted"/>
<dbReference type="EMBL" id="JANCYW010000009">
    <property type="protein sequence ID" value="KAK4536757.1"/>
    <property type="molecule type" value="Genomic_DNA"/>
</dbReference>
<dbReference type="Gene3D" id="3.40.50.1000">
    <property type="entry name" value="HAD superfamily/HAD-like"/>
    <property type="match status" value="1"/>
</dbReference>
<keyword evidence="2" id="KW-1185">Reference proteome</keyword>
<dbReference type="InterPro" id="IPR023214">
    <property type="entry name" value="HAD_sf"/>
</dbReference>
<dbReference type="AlphaFoldDB" id="A0AAV9IWS8"/>
<evidence type="ECO:0000313" key="2">
    <source>
        <dbReference type="Proteomes" id="UP001301350"/>
    </source>
</evidence>
<protein>
    <submittedName>
        <fullName evidence="1">Uncharacterized protein</fullName>
    </submittedName>
</protein>
<sequence length="404" mass="43776">MQRRETVCGFQVAVTVGARLRPVSLAVGNACRAVQQQQGVAFRAERRRRARWLAALDRPQSPQSGRSASGNNRLLLCVELGALFPPTDKKAAADTEALDSLFERLRVHVSATTQVVTLLYFFDGSMTQARQLLSQYPTAVEGDIMCAYAGAQVFQRGYSAPDPYWEDQMVLGEEAWDLKPLIWVMRQSFAEVLKPAFDPEGYLRRAAARSRQEVGDAVALEYTIEDESVPREQLVQQVRDKLAEMGVGRPRCFISSMTGHLLVLPTRASVGACIQFVMGMLRMPPQDTILVGRASSALFHDAAEALTQRGSGGLLRGMVREMRQDPMRSASVAPAPTEEAEGAPAAEAIDARSRANGTAILLPDGDAATAAEVTRVLERHVTVVRADKAGAAGLTEALLAAGVL</sequence>
<gene>
    <name evidence="1" type="ORF">CDCA_CDCA09G2782</name>
</gene>
<reference evidence="1 2" key="1">
    <citation type="submission" date="2022-07" db="EMBL/GenBank/DDBJ databases">
        <title>Genome-wide signatures of adaptation to extreme environments.</title>
        <authorList>
            <person name="Cho C.H."/>
            <person name="Yoon H.S."/>
        </authorList>
    </citation>
    <scope>NUCLEOTIDE SEQUENCE [LARGE SCALE GENOMIC DNA]</scope>
    <source>
        <strain evidence="1 2">DBV 063 E5</strain>
    </source>
</reference>
<accession>A0AAV9IWS8</accession>
<evidence type="ECO:0000313" key="1">
    <source>
        <dbReference type="EMBL" id="KAK4536757.1"/>
    </source>
</evidence>
<comment type="caution">
    <text evidence="1">The sequence shown here is derived from an EMBL/GenBank/DDBJ whole genome shotgun (WGS) entry which is preliminary data.</text>
</comment>